<dbReference type="SUPFAM" id="SSF47699">
    <property type="entry name" value="Bifunctional inhibitor/lipid-transfer protein/seed storage 2S albumin"/>
    <property type="match status" value="1"/>
</dbReference>
<dbReference type="FunFam" id="1.10.110.10:FF:000002">
    <property type="entry name" value="Non-specific lipid-transfer protein"/>
    <property type="match status" value="1"/>
</dbReference>
<feature type="signal peptide" evidence="6">
    <location>
        <begin position="1"/>
        <end position="25"/>
    </location>
</feature>
<reference evidence="8 9" key="1">
    <citation type="journal article" date="2018" name="Mol. Plant">
        <title>The genome of Artemisia annua provides insight into the evolution of Asteraceae family and artemisinin biosynthesis.</title>
        <authorList>
            <person name="Shen Q."/>
            <person name="Zhang L."/>
            <person name="Liao Z."/>
            <person name="Wang S."/>
            <person name="Yan T."/>
            <person name="Shi P."/>
            <person name="Liu M."/>
            <person name="Fu X."/>
            <person name="Pan Q."/>
            <person name="Wang Y."/>
            <person name="Lv Z."/>
            <person name="Lu X."/>
            <person name="Zhang F."/>
            <person name="Jiang W."/>
            <person name="Ma Y."/>
            <person name="Chen M."/>
            <person name="Hao X."/>
            <person name="Li L."/>
            <person name="Tang Y."/>
            <person name="Lv G."/>
            <person name="Zhou Y."/>
            <person name="Sun X."/>
            <person name="Brodelius P.E."/>
            <person name="Rose J.K.C."/>
            <person name="Tang K."/>
        </authorList>
    </citation>
    <scope>NUCLEOTIDE SEQUENCE [LARGE SCALE GENOMIC DNA]</scope>
    <source>
        <strain evidence="9">cv. Huhao1</strain>
        <tissue evidence="8">Leaf</tissue>
    </source>
</reference>
<dbReference type="Proteomes" id="UP000245207">
    <property type="component" value="Unassembled WGS sequence"/>
</dbReference>
<gene>
    <name evidence="8" type="ORF">CTI12_AA556670</name>
</gene>
<organism evidence="8 9">
    <name type="scientific">Artemisia annua</name>
    <name type="common">Sweet wormwood</name>
    <dbReference type="NCBI Taxonomy" id="35608"/>
    <lineage>
        <taxon>Eukaryota</taxon>
        <taxon>Viridiplantae</taxon>
        <taxon>Streptophyta</taxon>
        <taxon>Embryophyta</taxon>
        <taxon>Tracheophyta</taxon>
        <taxon>Spermatophyta</taxon>
        <taxon>Magnoliopsida</taxon>
        <taxon>eudicotyledons</taxon>
        <taxon>Gunneridae</taxon>
        <taxon>Pentapetalae</taxon>
        <taxon>asterids</taxon>
        <taxon>campanulids</taxon>
        <taxon>Asterales</taxon>
        <taxon>Asteraceae</taxon>
        <taxon>Asteroideae</taxon>
        <taxon>Anthemideae</taxon>
        <taxon>Artemisiinae</taxon>
        <taxon>Artemisia</taxon>
    </lineage>
</organism>
<sequence length="117" mass="11761">MAGVLMKMACVVVACMVVFAPNANAVITCGQVTAGLLPCLGYLRNGGPVPAACCNGVKGLNNAAKSPVDRKSACNCLKNSYNAIGGINGGNAGTLPGKCGVNIPYKISPSTDCSKIR</sequence>
<proteinExistence type="inferred from homology"/>
<dbReference type="PANTHER" id="PTHR33076">
    <property type="entry name" value="NON-SPECIFIC LIPID-TRANSFER PROTEIN 2-RELATED"/>
    <property type="match status" value="1"/>
</dbReference>
<dbReference type="CDD" id="cd01960">
    <property type="entry name" value="nsLTP1"/>
    <property type="match status" value="1"/>
</dbReference>
<name>A0A2U1KWD1_ARTAN</name>
<dbReference type="InterPro" id="IPR000528">
    <property type="entry name" value="Plant_nsLTP"/>
</dbReference>
<dbReference type="PROSITE" id="PS00597">
    <property type="entry name" value="PLANT_LTP"/>
    <property type="match status" value="1"/>
</dbReference>
<keyword evidence="3 5" id="KW-0446">Lipid-binding</keyword>
<evidence type="ECO:0000256" key="1">
    <source>
        <dbReference type="ARBA" id="ARBA00009748"/>
    </source>
</evidence>
<feature type="domain" description="Bifunctional inhibitor/plant lipid transfer protein/seed storage helical" evidence="7">
    <location>
        <begin position="29"/>
        <end position="113"/>
    </location>
</feature>
<dbReference type="InterPro" id="IPR036312">
    <property type="entry name" value="Bifun_inhib/LTP/seed_sf"/>
</dbReference>
<evidence type="ECO:0000313" key="9">
    <source>
        <dbReference type="Proteomes" id="UP000245207"/>
    </source>
</evidence>
<dbReference type="AlphaFoldDB" id="A0A2U1KWD1"/>
<evidence type="ECO:0000256" key="4">
    <source>
        <dbReference type="ARBA" id="ARBA00023157"/>
    </source>
</evidence>
<dbReference type="GO" id="GO:0006869">
    <property type="term" value="P:lipid transport"/>
    <property type="evidence" value="ECO:0007669"/>
    <property type="project" value="InterPro"/>
</dbReference>
<keyword evidence="6" id="KW-0732">Signal</keyword>
<dbReference type="STRING" id="35608.A0A2U1KWD1"/>
<evidence type="ECO:0000256" key="2">
    <source>
        <dbReference type="ARBA" id="ARBA00022448"/>
    </source>
</evidence>
<comment type="similarity">
    <text evidence="1 5">Belongs to the plant LTP family.</text>
</comment>
<dbReference type="PRINTS" id="PR00382">
    <property type="entry name" value="LIPIDTRNSFER"/>
</dbReference>
<evidence type="ECO:0000256" key="6">
    <source>
        <dbReference type="SAM" id="SignalP"/>
    </source>
</evidence>
<evidence type="ECO:0000256" key="3">
    <source>
        <dbReference type="ARBA" id="ARBA00023121"/>
    </source>
</evidence>
<evidence type="ECO:0000313" key="8">
    <source>
        <dbReference type="EMBL" id="PWA41078.1"/>
    </source>
</evidence>
<keyword evidence="2 5" id="KW-0813">Transport</keyword>
<comment type="caution">
    <text evidence="8">The sequence shown here is derived from an EMBL/GenBank/DDBJ whole genome shotgun (WGS) entry which is preliminary data.</text>
</comment>
<evidence type="ECO:0000256" key="5">
    <source>
        <dbReference type="RuleBase" id="RU000628"/>
    </source>
</evidence>
<dbReference type="InterPro" id="IPR016140">
    <property type="entry name" value="Bifunc_inhib/LTP/seed_store"/>
</dbReference>
<evidence type="ECO:0000259" key="7">
    <source>
        <dbReference type="SMART" id="SM00499"/>
    </source>
</evidence>
<dbReference type="OrthoDB" id="1890443at2759"/>
<keyword evidence="9" id="KW-1185">Reference proteome</keyword>
<dbReference type="GO" id="GO:0008289">
    <property type="term" value="F:lipid binding"/>
    <property type="evidence" value="ECO:0007669"/>
    <property type="project" value="UniProtKB-KW"/>
</dbReference>
<dbReference type="SMART" id="SM00499">
    <property type="entry name" value="AAI"/>
    <property type="match status" value="1"/>
</dbReference>
<protein>
    <recommendedName>
        <fullName evidence="5">Non-specific lipid-transfer protein</fullName>
    </recommendedName>
</protein>
<dbReference type="EMBL" id="PKPP01013334">
    <property type="protein sequence ID" value="PWA41078.1"/>
    <property type="molecule type" value="Genomic_DNA"/>
</dbReference>
<feature type="chain" id="PRO_5015408805" description="Non-specific lipid-transfer protein" evidence="6">
    <location>
        <begin position="26"/>
        <end position="117"/>
    </location>
</feature>
<comment type="function">
    <text evidence="5">Plant non-specific lipid-transfer proteins transfer phospholipids as well as galactolipids across membranes. May play a role in wax or cutin deposition in the cell walls of expanding epidermal cells and certain secretory tissues.</text>
</comment>
<dbReference type="Pfam" id="PF00234">
    <property type="entry name" value="Tryp_alpha_amyl"/>
    <property type="match status" value="1"/>
</dbReference>
<accession>A0A2U1KWD1</accession>
<keyword evidence="4" id="KW-1015">Disulfide bond</keyword>
<dbReference type="Gene3D" id="1.10.110.10">
    <property type="entry name" value="Plant lipid-transfer and hydrophobic proteins"/>
    <property type="match status" value="1"/>
</dbReference>